<dbReference type="InterPro" id="IPR036388">
    <property type="entry name" value="WH-like_DNA-bd_sf"/>
</dbReference>
<evidence type="ECO:0000256" key="1">
    <source>
        <dbReference type="ARBA" id="ARBA00009437"/>
    </source>
</evidence>
<dbReference type="FunFam" id="1.10.10.10:FF:000001">
    <property type="entry name" value="LysR family transcriptional regulator"/>
    <property type="match status" value="1"/>
</dbReference>
<feature type="domain" description="HTH lysR-type" evidence="5">
    <location>
        <begin position="32"/>
        <end position="89"/>
    </location>
</feature>
<dbReference type="OrthoDB" id="3828349at2"/>
<dbReference type="PROSITE" id="PS50931">
    <property type="entry name" value="HTH_LYSR"/>
    <property type="match status" value="1"/>
</dbReference>
<dbReference type="PRINTS" id="PR00039">
    <property type="entry name" value="HTHLYSR"/>
</dbReference>
<dbReference type="GO" id="GO:0032993">
    <property type="term" value="C:protein-DNA complex"/>
    <property type="evidence" value="ECO:0007669"/>
    <property type="project" value="TreeGrafter"/>
</dbReference>
<dbReference type="SUPFAM" id="SSF53850">
    <property type="entry name" value="Periplasmic binding protein-like II"/>
    <property type="match status" value="1"/>
</dbReference>
<accession>A0A4R0IBD7</accession>
<dbReference type="Pfam" id="PF03466">
    <property type="entry name" value="LysR_substrate"/>
    <property type="match status" value="1"/>
</dbReference>
<keyword evidence="3" id="KW-0238">DNA-binding</keyword>
<name>A0A4R0IBD7_9ACTN</name>
<dbReference type="Proteomes" id="UP000292695">
    <property type="component" value="Unassembled WGS sequence"/>
</dbReference>
<dbReference type="InterPro" id="IPR036390">
    <property type="entry name" value="WH_DNA-bd_sf"/>
</dbReference>
<dbReference type="Gene3D" id="1.10.10.10">
    <property type="entry name" value="Winged helix-like DNA-binding domain superfamily/Winged helix DNA-binding domain"/>
    <property type="match status" value="1"/>
</dbReference>
<sequence>MSGALIQGSPGARIKQPSQLCRQPAVVLSGPVNLDSLRAFVAVAEEGQFRYAADRLRLSQQAVSKRIAALESSLGVTLFDRVPTGATLTPQGRRFLPHAHAVLIAARHAVESVQREARPLRVDILGSRLLPGVLMLDFHQTHPEIALKTLVLRGLGAAVPALLSGEIDATFAYHPEPLPPGLESMVAYLEPHEIIVGAEHPLANRTSVPVDELRRYTFWVPGIIEGSEWGAFYQELSAEFGLTIDSTGPSFGFEELVGTVAESRSLITFWGERTREAGPWPPGLRRLRVVDPTPVYPWSLIWHSSNRHPDLNTLVEHVKKPPQPTDDLWLPRRLRTIGFRGD</sequence>
<evidence type="ECO:0000313" key="6">
    <source>
        <dbReference type="EMBL" id="TCC30393.1"/>
    </source>
</evidence>
<dbReference type="GO" id="GO:0003677">
    <property type="term" value="F:DNA binding"/>
    <property type="evidence" value="ECO:0007669"/>
    <property type="project" value="UniProtKB-KW"/>
</dbReference>
<keyword evidence="7" id="KW-1185">Reference proteome</keyword>
<evidence type="ECO:0000256" key="2">
    <source>
        <dbReference type="ARBA" id="ARBA00023015"/>
    </source>
</evidence>
<dbReference type="PANTHER" id="PTHR30346">
    <property type="entry name" value="TRANSCRIPTIONAL DUAL REGULATOR HCAR-RELATED"/>
    <property type="match status" value="1"/>
</dbReference>
<comment type="caution">
    <text evidence="6">The sequence shown here is derived from an EMBL/GenBank/DDBJ whole genome shotgun (WGS) entry which is preliminary data.</text>
</comment>
<evidence type="ECO:0000259" key="5">
    <source>
        <dbReference type="PROSITE" id="PS50931"/>
    </source>
</evidence>
<dbReference type="InterPro" id="IPR000847">
    <property type="entry name" value="LysR_HTH_N"/>
</dbReference>
<organism evidence="6 7">
    <name type="scientific">Kribbella sindirgiensis</name>
    <dbReference type="NCBI Taxonomy" id="1124744"/>
    <lineage>
        <taxon>Bacteria</taxon>
        <taxon>Bacillati</taxon>
        <taxon>Actinomycetota</taxon>
        <taxon>Actinomycetes</taxon>
        <taxon>Propionibacteriales</taxon>
        <taxon>Kribbellaceae</taxon>
        <taxon>Kribbella</taxon>
    </lineage>
</organism>
<evidence type="ECO:0000256" key="3">
    <source>
        <dbReference type="ARBA" id="ARBA00023125"/>
    </source>
</evidence>
<dbReference type="GO" id="GO:0003700">
    <property type="term" value="F:DNA-binding transcription factor activity"/>
    <property type="evidence" value="ECO:0007669"/>
    <property type="project" value="InterPro"/>
</dbReference>
<reference evidence="6 7" key="1">
    <citation type="submission" date="2019-02" db="EMBL/GenBank/DDBJ databases">
        <title>Kribbella capetownensis sp. nov. and Kribbella speibonae sp. nov., isolated from soil.</title>
        <authorList>
            <person name="Curtis S.M."/>
            <person name="Norton I."/>
            <person name="Everest G.J."/>
            <person name="Meyers P.R."/>
        </authorList>
    </citation>
    <scope>NUCLEOTIDE SEQUENCE [LARGE SCALE GENOMIC DNA]</scope>
    <source>
        <strain evidence="6 7">DSM 27082</strain>
    </source>
</reference>
<keyword evidence="2" id="KW-0805">Transcription regulation</keyword>
<protein>
    <submittedName>
        <fullName evidence="6">LysR family transcriptional regulator</fullName>
    </submittedName>
</protein>
<dbReference type="PANTHER" id="PTHR30346:SF0">
    <property type="entry name" value="HCA OPERON TRANSCRIPTIONAL ACTIVATOR HCAR"/>
    <property type="match status" value="1"/>
</dbReference>
<evidence type="ECO:0000256" key="4">
    <source>
        <dbReference type="ARBA" id="ARBA00023163"/>
    </source>
</evidence>
<gene>
    <name evidence="6" type="ORF">E0H50_23550</name>
</gene>
<dbReference type="Gene3D" id="3.40.190.10">
    <property type="entry name" value="Periplasmic binding protein-like II"/>
    <property type="match status" value="2"/>
</dbReference>
<dbReference type="CDD" id="cd05466">
    <property type="entry name" value="PBP2_LTTR_substrate"/>
    <property type="match status" value="1"/>
</dbReference>
<keyword evidence="4" id="KW-0804">Transcription</keyword>
<dbReference type="SUPFAM" id="SSF46785">
    <property type="entry name" value="Winged helix' DNA-binding domain"/>
    <property type="match status" value="1"/>
</dbReference>
<dbReference type="Pfam" id="PF00126">
    <property type="entry name" value="HTH_1"/>
    <property type="match status" value="1"/>
</dbReference>
<proteinExistence type="inferred from homology"/>
<evidence type="ECO:0000313" key="7">
    <source>
        <dbReference type="Proteomes" id="UP000292695"/>
    </source>
</evidence>
<comment type="similarity">
    <text evidence="1">Belongs to the LysR transcriptional regulatory family.</text>
</comment>
<dbReference type="EMBL" id="SJKA01000008">
    <property type="protein sequence ID" value="TCC30393.1"/>
    <property type="molecule type" value="Genomic_DNA"/>
</dbReference>
<dbReference type="InterPro" id="IPR005119">
    <property type="entry name" value="LysR_subst-bd"/>
</dbReference>
<dbReference type="AlphaFoldDB" id="A0A4R0IBD7"/>